<dbReference type="AlphaFoldDB" id="H2XP20"/>
<reference evidence="2" key="1">
    <citation type="journal article" date="2002" name="Science">
        <title>The draft genome of Ciona intestinalis: insights into chordate and vertebrate origins.</title>
        <authorList>
            <person name="Dehal P."/>
            <person name="Satou Y."/>
            <person name="Campbell R.K."/>
            <person name="Chapman J."/>
            <person name="Degnan B."/>
            <person name="De Tomaso A."/>
            <person name="Davidson B."/>
            <person name="Di Gregorio A."/>
            <person name="Gelpke M."/>
            <person name="Goodstein D.M."/>
            <person name="Harafuji N."/>
            <person name="Hastings K.E."/>
            <person name="Ho I."/>
            <person name="Hotta K."/>
            <person name="Huang W."/>
            <person name="Kawashima T."/>
            <person name="Lemaire P."/>
            <person name="Martinez D."/>
            <person name="Meinertzhagen I.A."/>
            <person name="Necula S."/>
            <person name="Nonaka M."/>
            <person name="Putnam N."/>
            <person name="Rash S."/>
            <person name="Saiga H."/>
            <person name="Satake M."/>
            <person name="Terry A."/>
            <person name="Yamada L."/>
            <person name="Wang H.G."/>
            <person name="Awazu S."/>
            <person name="Azumi K."/>
            <person name="Boore J."/>
            <person name="Branno M."/>
            <person name="Chin-Bow S."/>
            <person name="DeSantis R."/>
            <person name="Doyle S."/>
            <person name="Francino P."/>
            <person name="Keys D.N."/>
            <person name="Haga S."/>
            <person name="Hayashi H."/>
            <person name="Hino K."/>
            <person name="Imai K.S."/>
            <person name="Inaba K."/>
            <person name="Kano S."/>
            <person name="Kobayashi K."/>
            <person name="Kobayashi M."/>
            <person name="Lee B.I."/>
            <person name="Makabe K.W."/>
            <person name="Manohar C."/>
            <person name="Matassi G."/>
            <person name="Medina M."/>
            <person name="Mochizuki Y."/>
            <person name="Mount S."/>
            <person name="Morishita T."/>
            <person name="Miura S."/>
            <person name="Nakayama A."/>
            <person name="Nishizaka S."/>
            <person name="Nomoto H."/>
            <person name="Ohta F."/>
            <person name="Oishi K."/>
            <person name="Rigoutsos I."/>
            <person name="Sano M."/>
            <person name="Sasaki A."/>
            <person name="Sasakura Y."/>
            <person name="Shoguchi E."/>
            <person name="Shin-i T."/>
            <person name="Spagnuolo A."/>
            <person name="Stainier D."/>
            <person name="Suzuki M.M."/>
            <person name="Tassy O."/>
            <person name="Takatori N."/>
            <person name="Tokuoka M."/>
            <person name="Yagi K."/>
            <person name="Yoshizaki F."/>
            <person name="Wada S."/>
            <person name="Zhang C."/>
            <person name="Hyatt P.D."/>
            <person name="Larimer F."/>
            <person name="Detter C."/>
            <person name="Doggett N."/>
            <person name="Glavina T."/>
            <person name="Hawkins T."/>
            <person name="Richardson P."/>
            <person name="Lucas S."/>
            <person name="Kohara Y."/>
            <person name="Levine M."/>
            <person name="Satoh N."/>
            <person name="Rokhsar D.S."/>
        </authorList>
    </citation>
    <scope>NUCLEOTIDE SEQUENCE [LARGE SCALE GENOMIC DNA]</scope>
</reference>
<dbReference type="Ensembl" id="ENSCINT00000030964.1">
    <property type="protein sequence ID" value="ENSCINP00000031403.1"/>
    <property type="gene ID" value="ENSCING00000020219.1"/>
</dbReference>
<dbReference type="HOGENOM" id="CLU_3241858_0_0_1"/>
<dbReference type="EMBL" id="EAAA01002499">
    <property type="status" value="NOT_ANNOTATED_CDS"/>
    <property type="molecule type" value="Genomic_DNA"/>
</dbReference>
<organism evidence="1 2">
    <name type="scientific">Ciona intestinalis</name>
    <name type="common">Transparent sea squirt</name>
    <name type="synonym">Ascidia intestinalis</name>
    <dbReference type="NCBI Taxonomy" id="7719"/>
    <lineage>
        <taxon>Eukaryota</taxon>
        <taxon>Metazoa</taxon>
        <taxon>Chordata</taxon>
        <taxon>Tunicata</taxon>
        <taxon>Ascidiacea</taxon>
        <taxon>Phlebobranchia</taxon>
        <taxon>Cionidae</taxon>
        <taxon>Ciona</taxon>
    </lineage>
</organism>
<accession>H2XP20</accession>
<reference evidence="1" key="2">
    <citation type="journal article" date="2008" name="Genome Biol.">
        <title>Improved genome assembly and evidence-based global gene model set for the chordate Ciona intestinalis: new insight into intron and operon populations.</title>
        <authorList>
            <person name="Satou Y."/>
            <person name="Mineta K."/>
            <person name="Ogasawara M."/>
            <person name="Sasakura Y."/>
            <person name="Shoguchi E."/>
            <person name="Ueno K."/>
            <person name="Yamada L."/>
            <person name="Matsumoto J."/>
            <person name="Wasserscheid J."/>
            <person name="Dewar K."/>
            <person name="Wiley G.B."/>
            <person name="Macmil S.L."/>
            <person name="Roe B.A."/>
            <person name="Zeller R.W."/>
            <person name="Hastings K.E."/>
            <person name="Lemaire P."/>
            <person name="Lindquist E."/>
            <person name="Endo T."/>
            <person name="Hotta K."/>
            <person name="Inaba K."/>
        </authorList>
    </citation>
    <scope>NUCLEOTIDE SEQUENCE [LARGE SCALE GENOMIC DNA]</scope>
    <source>
        <strain evidence="1">wild type</strain>
    </source>
</reference>
<dbReference type="Proteomes" id="UP000008144">
    <property type="component" value="Chromosome 7"/>
</dbReference>
<evidence type="ECO:0000313" key="1">
    <source>
        <dbReference type="Ensembl" id="ENSCINP00000031403.1"/>
    </source>
</evidence>
<reference evidence="1" key="3">
    <citation type="submission" date="2025-08" db="UniProtKB">
        <authorList>
            <consortium name="Ensembl"/>
        </authorList>
    </citation>
    <scope>IDENTIFICATION</scope>
</reference>
<evidence type="ECO:0000313" key="2">
    <source>
        <dbReference type="Proteomes" id="UP000008144"/>
    </source>
</evidence>
<keyword evidence="2" id="KW-1185">Reference proteome</keyword>
<reference evidence="1" key="4">
    <citation type="submission" date="2025-09" db="UniProtKB">
        <authorList>
            <consortium name="Ensembl"/>
        </authorList>
    </citation>
    <scope>IDENTIFICATION</scope>
</reference>
<name>H2XP20_CIOIN</name>
<sequence length="43" mass="5160">MLQSLFPWFQPHQDQLSIKNKIQLSIKSMSNKYNSIKYKCKTN</sequence>
<dbReference type="InParanoid" id="H2XP20"/>
<proteinExistence type="predicted"/>
<protein>
    <submittedName>
        <fullName evidence="1">Uncharacterized protein</fullName>
    </submittedName>
</protein>